<name>A0A0U1P133_9BACI</name>
<evidence type="ECO:0000256" key="1">
    <source>
        <dbReference type="SAM" id="Coils"/>
    </source>
</evidence>
<feature type="coiled-coil region" evidence="1">
    <location>
        <begin position="4"/>
        <end position="31"/>
    </location>
</feature>
<gene>
    <name evidence="5" type="ORF">BN000_03954</name>
</gene>
<feature type="domain" description="LysM" evidence="4">
    <location>
        <begin position="194"/>
        <end position="240"/>
    </location>
</feature>
<dbReference type="InterPro" id="IPR036779">
    <property type="entry name" value="LysM_dom_sf"/>
</dbReference>
<protein>
    <submittedName>
        <fullName evidence="5">Peptidoglycan-binding protein</fullName>
    </submittedName>
</protein>
<feature type="compositionally biased region" description="Polar residues" evidence="2">
    <location>
        <begin position="180"/>
        <end position="192"/>
    </location>
</feature>
<sequence>MNKEEPYRDQAERLRRRIEKINENVDGNDKLPPREQVHRQKKKKIKWKIKYPLMRSLILIFILLPIIIICTFSYLNGKKTNGSVKTTVDTNGSESITIEKTKKNNDQSSKPPEKQSESQQENKGTETEASTDQSSNTTPQAVQNETGDPNKQTNETNDGSQAANGVEPPAPTTVPASTSNISQPAPTKSQTKIIYHKVQPKETLYSIAMKYYNSQSGIDLIKKANHLQSEHIVTGQVLNIPLN</sequence>
<dbReference type="InterPro" id="IPR018392">
    <property type="entry name" value="LysM"/>
</dbReference>
<dbReference type="PROSITE" id="PS51782">
    <property type="entry name" value="LYSM"/>
    <property type="match status" value="1"/>
</dbReference>
<keyword evidence="6" id="KW-1185">Reference proteome</keyword>
<dbReference type="Proteomes" id="UP000199087">
    <property type="component" value="Unassembled WGS sequence"/>
</dbReference>
<dbReference type="SUPFAM" id="SSF54106">
    <property type="entry name" value="LysM domain"/>
    <property type="match status" value="1"/>
</dbReference>
<dbReference type="OrthoDB" id="2583609at2"/>
<dbReference type="CDD" id="cd00118">
    <property type="entry name" value="LysM"/>
    <property type="match status" value="1"/>
</dbReference>
<dbReference type="RefSeq" id="WP_090637163.1">
    <property type="nucleotide sequence ID" value="NZ_CVRB01000004.1"/>
</dbReference>
<reference evidence="6" key="1">
    <citation type="submission" date="2015-05" db="EMBL/GenBank/DDBJ databases">
        <authorList>
            <person name="Urmite Genomes"/>
        </authorList>
    </citation>
    <scope>NUCLEOTIDE SEQUENCE [LARGE SCALE GENOMIC DNA]</scope>
    <source>
        <strain evidence="6">LF1</strain>
    </source>
</reference>
<evidence type="ECO:0000256" key="2">
    <source>
        <dbReference type="SAM" id="MobiDB-lite"/>
    </source>
</evidence>
<dbReference type="EMBL" id="CVRB01000004">
    <property type="protein sequence ID" value="CRK83956.1"/>
    <property type="molecule type" value="Genomic_DNA"/>
</dbReference>
<evidence type="ECO:0000313" key="5">
    <source>
        <dbReference type="EMBL" id="CRK83956.1"/>
    </source>
</evidence>
<accession>A0A0U1P133</accession>
<organism evidence="5 6">
    <name type="scientific">Neobacillus massiliamazoniensis</name>
    <dbReference type="NCBI Taxonomy" id="1499688"/>
    <lineage>
        <taxon>Bacteria</taxon>
        <taxon>Bacillati</taxon>
        <taxon>Bacillota</taxon>
        <taxon>Bacilli</taxon>
        <taxon>Bacillales</taxon>
        <taxon>Bacillaceae</taxon>
        <taxon>Neobacillus</taxon>
    </lineage>
</organism>
<dbReference type="STRING" id="1499688.BN000_03954"/>
<dbReference type="AlphaFoldDB" id="A0A0U1P133"/>
<feature type="region of interest" description="Disordered" evidence="2">
    <location>
        <begin position="95"/>
        <end position="192"/>
    </location>
</feature>
<keyword evidence="1" id="KW-0175">Coiled coil</keyword>
<feature type="compositionally biased region" description="Polar residues" evidence="2">
    <location>
        <begin position="117"/>
        <end position="163"/>
    </location>
</feature>
<keyword evidence="3" id="KW-1133">Transmembrane helix</keyword>
<evidence type="ECO:0000313" key="6">
    <source>
        <dbReference type="Proteomes" id="UP000199087"/>
    </source>
</evidence>
<evidence type="ECO:0000259" key="4">
    <source>
        <dbReference type="PROSITE" id="PS51782"/>
    </source>
</evidence>
<evidence type="ECO:0000256" key="3">
    <source>
        <dbReference type="SAM" id="Phobius"/>
    </source>
</evidence>
<keyword evidence="3" id="KW-0812">Transmembrane</keyword>
<keyword evidence="3" id="KW-0472">Membrane</keyword>
<proteinExistence type="predicted"/>
<dbReference type="Gene3D" id="3.10.350.10">
    <property type="entry name" value="LysM domain"/>
    <property type="match status" value="1"/>
</dbReference>
<feature type="transmembrane region" description="Helical" evidence="3">
    <location>
        <begin position="53"/>
        <end position="75"/>
    </location>
</feature>
<dbReference type="Pfam" id="PF01476">
    <property type="entry name" value="LysM"/>
    <property type="match status" value="1"/>
</dbReference>
<feature type="compositionally biased region" description="Basic and acidic residues" evidence="2">
    <location>
        <begin position="97"/>
        <end position="116"/>
    </location>
</feature>
<dbReference type="SMART" id="SM00257">
    <property type="entry name" value="LysM"/>
    <property type="match status" value="1"/>
</dbReference>